<feature type="transmembrane region" description="Helical" evidence="3">
    <location>
        <begin position="300"/>
        <end position="319"/>
    </location>
</feature>
<evidence type="ECO:0000256" key="1">
    <source>
        <dbReference type="ARBA" id="ARBA00009617"/>
    </source>
</evidence>
<dbReference type="EMBL" id="WWCU01000002">
    <property type="protein sequence ID" value="MYN06186.1"/>
    <property type="molecule type" value="Genomic_DNA"/>
</dbReference>
<dbReference type="RefSeq" id="WP_161070575.1">
    <property type="nucleotide sequence ID" value="NZ_CP086370.1"/>
</dbReference>
<evidence type="ECO:0000256" key="3">
    <source>
        <dbReference type="SAM" id="Phobius"/>
    </source>
</evidence>
<organism evidence="4 5">
    <name type="scientific">Pseudoduganella aquatica</name>
    <dbReference type="NCBI Taxonomy" id="2660641"/>
    <lineage>
        <taxon>Bacteria</taxon>
        <taxon>Pseudomonadati</taxon>
        <taxon>Pseudomonadota</taxon>
        <taxon>Betaproteobacteria</taxon>
        <taxon>Burkholderiales</taxon>
        <taxon>Oxalobacteraceae</taxon>
        <taxon>Telluria group</taxon>
        <taxon>Pseudoduganella</taxon>
    </lineage>
</organism>
<keyword evidence="5" id="KW-1185">Reference proteome</keyword>
<feature type="transmembrane region" description="Helical" evidence="3">
    <location>
        <begin position="108"/>
        <end position="127"/>
    </location>
</feature>
<feature type="compositionally biased region" description="Low complexity" evidence="2">
    <location>
        <begin position="14"/>
        <end position="33"/>
    </location>
</feature>
<dbReference type="Pfam" id="PF13347">
    <property type="entry name" value="MFS_2"/>
    <property type="match status" value="1"/>
</dbReference>
<comment type="similarity">
    <text evidence="1">Belongs to the sodium:galactoside symporter (TC 2.A.2) family.</text>
</comment>
<feature type="transmembrane region" description="Helical" evidence="3">
    <location>
        <begin position="400"/>
        <end position="425"/>
    </location>
</feature>
<reference evidence="4 5" key="1">
    <citation type="submission" date="2019-12" db="EMBL/GenBank/DDBJ databases">
        <title>Novel species isolated from a subtropical stream in China.</title>
        <authorList>
            <person name="Lu H."/>
        </authorList>
    </citation>
    <scope>NUCLEOTIDE SEQUENCE [LARGE SCALE GENOMIC DNA]</scope>
    <source>
        <strain evidence="4 5">FT127W</strain>
    </source>
</reference>
<evidence type="ECO:0000256" key="2">
    <source>
        <dbReference type="SAM" id="MobiDB-lite"/>
    </source>
</evidence>
<feature type="transmembrane region" description="Helical" evidence="3">
    <location>
        <begin position="445"/>
        <end position="464"/>
    </location>
</feature>
<protein>
    <submittedName>
        <fullName evidence="4">Sodium:galactoside symporter</fullName>
    </submittedName>
</protein>
<evidence type="ECO:0000313" key="5">
    <source>
        <dbReference type="Proteomes" id="UP000450676"/>
    </source>
</evidence>
<dbReference type="PANTHER" id="PTHR11328:SF24">
    <property type="entry name" value="MAJOR FACILITATOR SUPERFAMILY (MFS) PROFILE DOMAIN-CONTAINING PROTEIN"/>
    <property type="match status" value="1"/>
</dbReference>
<dbReference type="InterPro" id="IPR036259">
    <property type="entry name" value="MFS_trans_sf"/>
</dbReference>
<dbReference type="InterPro" id="IPR039672">
    <property type="entry name" value="MFS_2"/>
</dbReference>
<feature type="transmembrane region" description="Helical" evidence="3">
    <location>
        <begin position="326"/>
        <end position="346"/>
    </location>
</feature>
<feature type="transmembrane region" description="Helical" evidence="3">
    <location>
        <begin position="352"/>
        <end position="379"/>
    </location>
</feature>
<proteinExistence type="inferred from homology"/>
<feature type="transmembrane region" description="Helical" evidence="3">
    <location>
        <begin position="76"/>
        <end position="102"/>
    </location>
</feature>
<sequence length="479" mass="48691">MNIQHTPAAGRDVSGSAPCGATPPGSPSTGSAPSASIQSRSALASYALFALPLAMVALPVYLFAPALYVRSGGLALAGVGAVLLAVRVLAALADPLLGWWMARNQRGYPWHAAASLAPLLLGYCALFNPPALDGAALMAWFAAALLLVYLGYGLATIAHQSWGSAIACDAAARVRLMSAREGCGLLGAVLAAACSGVLGYGALALLFCACLLPAAWLLLRRAPRAAVRPPATASAGQPAQPPALGQAPARYALLAPWSEPRFRCLFGVYSASALAGAIPATLFVFFAADRLGLPDNWAGPLLVLYLLAAAASMSLWAALARRWDTLAAWQASMLLSALVFIWAYALGPGDGAAFAAICVLTGIAGGADLALPPALLAGLAAQSRSADAAAQPSAAPYFAWWNWCTQLALAFAAGATLPALALLGYEPGSAAAETGAAPQGTAVLAAAYALLPCALKLLAWLLLLRGARGSLKSLNGREI</sequence>
<comment type="caution">
    <text evidence="4">The sequence shown here is derived from an EMBL/GenBank/DDBJ whole genome shotgun (WGS) entry which is preliminary data.</text>
</comment>
<accession>A0A7X4H7J9</accession>
<feature type="transmembrane region" description="Helical" evidence="3">
    <location>
        <begin position="43"/>
        <end position="64"/>
    </location>
</feature>
<keyword evidence="3" id="KW-1133">Transmembrane helix</keyword>
<dbReference type="GO" id="GO:0008643">
    <property type="term" value="P:carbohydrate transport"/>
    <property type="evidence" value="ECO:0007669"/>
    <property type="project" value="InterPro"/>
</dbReference>
<dbReference type="AlphaFoldDB" id="A0A7X4H7J9"/>
<dbReference type="Proteomes" id="UP000450676">
    <property type="component" value="Unassembled WGS sequence"/>
</dbReference>
<keyword evidence="3" id="KW-0812">Transmembrane</keyword>
<dbReference type="GO" id="GO:0015293">
    <property type="term" value="F:symporter activity"/>
    <property type="evidence" value="ECO:0007669"/>
    <property type="project" value="InterPro"/>
</dbReference>
<name>A0A7X4H7J9_9BURK</name>
<feature type="region of interest" description="Disordered" evidence="2">
    <location>
        <begin position="1"/>
        <end position="33"/>
    </location>
</feature>
<dbReference type="SUPFAM" id="SSF103473">
    <property type="entry name" value="MFS general substrate transporter"/>
    <property type="match status" value="1"/>
</dbReference>
<dbReference type="PANTHER" id="PTHR11328">
    <property type="entry name" value="MAJOR FACILITATOR SUPERFAMILY DOMAIN-CONTAINING PROTEIN"/>
    <property type="match status" value="1"/>
</dbReference>
<dbReference type="GO" id="GO:0005886">
    <property type="term" value="C:plasma membrane"/>
    <property type="evidence" value="ECO:0007669"/>
    <property type="project" value="TreeGrafter"/>
</dbReference>
<feature type="transmembrane region" description="Helical" evidence="3">
    <location>
        <begin position="134"/>
        <end position="152"/>
    </location>
</feature>
<keyword evidence="3" id="KW-0472">Membrane</keyword>
<gene>
    <name evidence="4" type="ORF">GTP77_02420</name>
</gene>
<feature type="transmembrane region" description="Helical" evidence="3">
    <location>
        <begin position="185"/>
        <end position="218"/>
    </location>
</feature>
<feature type="transmembrane region" description="Helical" evidence="3">
    <location>
        <begin position="266"/>
        <end position="288"/>
    </location>
</feature>
<evidence type="ECO:0000313" key="4">
    <source>
        <dbReference type="EMBL" id="MYN06186.1"/>
    </source>
</evidence>
<dbReference type="Gene3D" id="1.20.1250.20">
    <property type="entry name" value="MFS general substrate transporter like domains"/>
    <property type="match status" value="1"/>
</dbReference>